<protein>
    <recommendedName>
        <fullName evidence="1">phosphoglycerol geranylgeranyltransferase</fullName>
        <ecNumber evidence="1">2.5.1.41</ecNumber>
    </recommendedName>
</protein>
<keyword evidence="7" id="KW-0594">Phospholipid biosynthesis</keyword>
<dbReference type="GO" id="GO:0047294">
    <property type="term" value="F:phosphoglycerol geranylgeranyltransferase activity"/>
    <property type="evidence" value="ECO:0007669"/>
    <property type="project" value="UniProtKB-EC"/>
</dbReference>
<evidence type="ECO:0000256" key="9">
    <source>
        <dbReference type="ARBA" id="ARBA00047288"/>
    </source>
</evidence>
<dbReference type="InterPro" id="IPR008205">
    <property type="entry name" value="GGGP_HepGP_synthase"/>
</dbReference>
<dbReference type="InterPro" id="IPR039074">
    <property type="entry name" value="GGGP/HepGP_synthase_I"/>
</dbReference>
<evidence type="ECO:0000256" key="3">
    <source>
        <dbReference type="ARBA" id="ARBA00022679"/>
    </source>
</evidence>
<dbReference type="GO" id="GO:0120536">
    <property type="term" value="F:heptaprenylglyceryl phosphate synthase activity"/>
    <property type="evidence" value="ECO:0007669"/>
    <property type="project" value="UniProtKB-ARBA"/>
</dbReference>
<evidence type="ECO:0000256" key="1">
    <source>
        <dbReference type="ARBA" id="ARBA00012676"/>
    </source>
</evidence>
<dbReference type="Pfam" id="PF01884">
    <property type="entry name" value="PcrB"/>
    <property type="match status" value="1"/>
</dbReference>
<keyword evidence="3 10" id="KW-0808">Transferase</keyword>
<evidence type="ECO:0000313" key="11">
    <source>
        <dbReference type="Proteomes" id="UP001597034"/>
    </source>
</evidence>
<dbReference type="Proteomes" id="UP001597034">
    <property type="component" value="Unassembled WGS sequence"/>
</dbReference>
<dbReference type="GO" id="GO:0046474">
    <property type="term" value="P:glycerophospholipid biosynthetic process"/>
    <property type="evidence" value="ECO:0007669"/>
    <property type="project" value="UniProtKB-ARBA"/>
</dbReference>
<keyword evidence="4" id="KW-0479">Metal-binding</keyword>
<dbReference type="NCBIfam" id="TIGR01768">
    <property type="entry name" value="GGGP-family"/>
    <property type="match status" value="1"/>
</dbReference>
<dbReference type="SUPFAM" id="SSF51395">
    <property type="entry name" value="FMN-linked oxidoreductases"/>
    <property type="match status" value="1"/>
</dbReference>
<dbReference type="GO" id="GO:0046872">
    <property type="term" value="F:metal ion binding"/>
    <property type="evidence" value="ECO:0007669"/>
    <property type="project" value="UniProtKB-KW"/>
</dbReference>
<keyword evidence="2" id="KW-0444">Lipid biosynthesis</keyword>
<evidence type="ECO:0000256" key="5">
    <source>
        <dbReference type="ARBA" id="ARBA00022842"/>
    </source>
</evidence>
<dbReference type="AlphaFoldDB" id="A0ABD6DRV1"/>
<evidence type="ECO:0000256" key="4">
    <source>
        <dbReference type="ARBA" id="ARBA00022723"/>
    </source>
</evidence>
<dbReference type="InterPro" id="IPR038597">
    <property type="entry name" value="GGGP/HepGP_synthase_sf"/>
</dbReference>
<gene>
    <name evidence="10" type="ORF">ACFSBL_20560</name>
</gene>
<organism evidence="10 11">
    <name type="scientific">Haloarchaeobius litoreus</name>
    <dbReference type="NCBI Taxonomy" id="755306"/>
    <lineage>
        <taxon>Archaea</taxon>
        <taxon>Methanobacteriati</taxon>
        <taxon>Methanobacteriota</taxon>
        <taxon>Stenosarchaea group</taxon>
        <taxon>Halobacteria</taxon>
        <taxon>Halobacteriales</taxon>
        <taxon>Halorubellaceae</taxon>
        <taxon>Haloarchaeobius</taxon>
    </lineage>
</organism>
<dbReference type="RefSeq" id="WP_256401449.1">
    <property type="nucleotide sequence ID" value="NZ_JANHJR010000004.1"/>
</dbReference>
<dbReference type="NCBIfam" id="NF003199">
    <property type="entry name" value="PRK04169.1-3"/>
    <property type="match status" value="1"/>
</dbReference>
<keyword evidence="8" id="KW-1208">Phospholipid metabolism</keyword>
<proteinExistence type="predicted"/>
<accession>A0ABD6DRV1</accession>
<comment type="catalytic activity">
    <reaction evidence="9">
        <text>sn-glycerol 1-phosphate + (2E,6E,10E)-geranylgeranyl diphosphate = sn-3-O-(geranylgeranyl)glycerol 1-phosphate + diphosphate</text>
        <dbReference type="Rhea" id="RHEA:23404"/>
        <dbReference type="ChEBI" id="CHEBI:33019"/>
        <dbReference type="ChEBI" id="CHEBI:57677"/>
        <dbReference type="ChEBI" id="CHEBI:57685"/>
        <dbReference type="ChEBI" id="CHEBI:58756"/>
        <dbReference type="EC" id="2.5.1.41"/>
    </reaction>
</comment>
<dbReference type="Gene3D" id="3.20.20.390">
    <property type="entry name" value="FMN-linked oxidoreductases"/>
    <property type="match status" value="1"/>
</dbReference>
<evidence type="ECO:0000313" key="10">
    <source>
        <dbReference type="EMBL" id="MFD1648080.1"/>
    </source>
</evidence>
<reference evidence="10 11" key="1">
    <citation type="journal article" date="2019" name="Int. J. Syst. Evol. Microbiol.">
        <title>The Global Catalogue of Microorganisms (GCM) 10K type strain sequencing project: providing services to taxonomists for standard genome sequencing and annotation.</title>
        <authorList>
            <consortium name="The Broad Institute Genomics Platform"/>
            <consortium name="The Broad Institute Genome Sequencing Center for Infectious Disease"/>
            <person name="Wu L."/>
            <person name="Ma J."/>
        </authorList>
    </citation>
    <scope>NUCLEOTIDE SEQUENCE [LARGE SCALE GENOMIC DNA]</scope>
    <source>
        <strain evidence="10 11">CGMCC 1.10390</strain>
    </source>
</reference>
<comment type="caution">
    <text evidence="10">The sequence shown here is derived from an EMBL/GenBank/DDBJ whole genome shotgun (WGS) entry which is preliminary data.</text>
</comment>
<name>A0ABD6DRV1_9EURY</name>
<keyword evidence="11" id="KW-1185">Reference proteome</keyword>
<dbReference type="PANTHER" id="PTHR40029:SF2">
    <property type="entry name" value="HEPTAPRENYLGLYCERYL PHOSPHATE SYNTHASE"/>
    <property type="match status" value="1"/>
</dbReference>
<dbReference type="PANTHER" id="PTHR40029">
    <property type="match status" value="1"/>
</dbReference>
<evidence type="ECO:0000256" key="7">
    <source>
        <dbReference type="ARBA" id="ARBA00023209"/>
    </source>
</evidence>
<evidence type="ECO:0000256" key="8">
    <source>
        <dbReference type="ARBA" id="ARBA00023264"/>
    </source>
</evidence>
<sequence length="253" mass="27181">MPLDWSGISHVTKVDPAEQLPRDLAILGGTDLVIVGGSDGVTRENSLDAIERIKSRFPELPVFQEPYSSGHVSTETVDSADYLSVPAVYNGDRENFVTKHVEFFTEIGNRPDEVVGTGLPVVGEFIASRGREAIAEISEKIVGEGYVIQNLDSKAASVSGVETTYSPDEVAGAALATESFYGFPIFYIEYSGTYGGTEDVAAAAKYLDETVLLYGGGITSQRQTREILDAGADAVVVGDCFHDDPERFLDTLP</sequence>
<evidence type="ECO:0000256" key="6">
    <source>
        <dbReference type="ARBA" id="ARBA00023098"/>
    </source>
</evidence>
<dbReference type="EC" id="2.5.1.41" evidence="1"/>
<dbReference type="EMBL" id="JBHUDO010000004">
    <property type="protein sequence ID" value="MFD1648080.1"/>
    <property type="molecule type" value="Genomic_DNA"/>
</dbReference>
<evidence type="ECO:0000256" key="2">
    <source>
        <dbReference type="ARBA" id="ARBA00022516"/>
    </source>
</evidence>
<keyword evidence="6" id="KW-0443">Lipid metabolism</keyword>
<keyword evidence="5" id="KW-0460">Magnesium</keyword>